<reference evidence="1 2" key="1">
    <citation type="submission" date="2020-05" db="EMBL/GenBank/DDBJ databases">
        <title>Streptobacillus felis strain LHL191014123.</title>
        <authorList>
            <person name="Fawzy A."/>
            <person name="Rau J."/>
            <person name="Risse K."/>
            <person name="Schauerte N."/>
            <person name="Geiger C."/>
            <person name="Blom J."/>
            <person name="Imirzalioglu C."/>
            <person name="Falgenhauer J."/>
            <person name="Bach A."/>
            <person name="Herden C."/>
            <person name="Eisenberg T."/>
        </authorList>
    </citation>
    <scope>NUCLEOTIDE SEQUENCE [LARGE SCALE GENOMIC DNA]</scope>
    <source>
        <strain evidence="1 2">LHL191014123</strain>
    </source>
</reference>
<protein>
    <submittedName>
        <fullName evidence="1">Uncharacterized protein</fullName>
    </submittedName>
</protein>
<dbReference type="EMBL" id="JABMKT010000016">
    <property type="protein sequence ID" value="NYV27935.1"/>
    <property type="molecule type" value="Genomic_DNA"/>
</dbReference>
<organism evidence="1 2">
    <name type="scientific">Streptobacillus felis</name>
    <dbReference type="NCBI Taxonomy" id="1384509"/>
    <lineage>
        <taxon>Bacteria</taxon>
        <taxon>Fusobacteriati</taxon>
        <taxon>Fusobacteriota</taxon>
        <taxon>Fusobacteriia</taxon>
        <taxon>Fusobacteriales</taxon>
        <taxon>Leptotrichiaceae</taxon>
        <taxon>Streptobacillus</taxon>
    </lineage>
</organism>
<dbReference type="RefSeq" id="WP_180136034.1">
    <property type="nucleotide sequence ID" value="NZ_JABMKT010000016.1"/>
</dbReference>
<gene>
    <name evidence="1" type="ORF">HP397_03755</name>
</gene>
<proteinExistence type="predicted"/>
<accession>A0A7Z0TAE9</accession>
<comment type="caution">
    <text evidence="1">The sequence shown here is derived from an EMBL/GenBank/DDBJ whole genome shotgun (WGS) entry which is preliminary data.</text>
</comment>
<evidence type="ECO:0000313" key="2">
    <source>
        <dbReference type="Proteomes" id="UP000526184"/>
    </source>
</evidence>
<evidence type="ECO:0000313" key="1">
    <source>
        <dbReference type="EMBL" id="NYV27935.1"/>
    </source>
</evidence>
<name>A0A7Z0TAE9_9FUSO</name>
<dbReference type="Proteomes" id="UP000526184">
    <property type="component" value="Unassembled WGS sequence"/>
</dbReference>
<keyword evidence="2" id="KW-1185">Reference proteome</keyword>
<dbReference type="AlphaFoldDB" id="A0A7Z0TAE9"/>
<sequence>MKKIIRNIIFIIPFLISNISYSIHVEYLVNDKVVDYLFDHDFQKLENNLLNLNSKDELVNKKIYFNLLKGTKIENNIEKNKQYANILLEKYKVKIDEISNYIIDKDYFLDILDISYKQKKITKNEYIKTLISELDEESRIDTSIQINEAIHSKVVKLFIEGAEIEILEDFGVLTPLDNDEFIKSYNEIMDSKLSDKKKNYVNKYIFFYFSDEEISELLNLGFKFRIQTNEFLEEYFYDDYMYPQIIDFIGIEQIDTKKIYEISNQNIKTYSFLLKNMVTEAEKIKDTIYFVKLLVSIYKNNRIEMIDNFENVVKEYDSINVVNSICFYLKKLKTSKEIFNRVERLLVSYEERLIYNYYLNYDTSIIENYLREGNYSSDFYNVVTLKLGIWIQ</sequence>